<evidence type="ECO:0000313" key="1">
    <source>
        <dbReference type="EMBL" id="TDT91760.1"/>
    </source>
</evidence>
<reference evidence="1 2" key="1">
    <citation type="submission" date="2019-03" db="EMBL/GenBank/DDBJ databases">
        <title>Genomic Encyclopedia of Type Strains, Phase IV (KMG-IV): sequencing the most valuable type-strain genomes for metagenomic binning, comparative biology and taxonomic classification.</title>
        <authorList>
            <person name="Goeker M."/>
        </authorList>
    </citation>
    <scope>NUCLEOTIDE SEQUENCE [LARGE SCALE GENOMIC DNA]</scope>
    <source>
        <strain evidence="1 2">DSM 101483</strain>
    </source>
</reference>
<dbReference type="RefSeq" id="WP_133987006.1">
    <property type="nucleotide sequence ID" value="NZ_CP014206.1"/>
</dbReference>
<dbReference type="Proteomes" id="UP000295506">
    <property type="component" value="Unassembled WGS sequence"/>
</dbReference>
<dbReference type="AlphaFoldDB" id="A0AA94PQT4"/>
<dbReference type="EMBL" id="SOBK01000001">
    <property type="protein sequence ID" value="TDT91760.1"/>
    <property type="molecule type" value="Genomic_DNA"/>
</dbReference>
<protein>
    <submittedName>
        <fullName evidence="1">Uncharacterized protein</fullName>
    </submittedName>
</protein>
<organism evidence="1 2">
    <name type="scientific">Pseudodesulfovibrio indicus</name>
    <dbReference type="NCBI Taxonomy" id="1716143"/>
    <lineage>
        <taxon>Bacteria</taxon>
        <taxon>Pseudomonadati</taxon>
        <taxon>Thermodesulfobacteriota</taxon>
        <taxon>Desulfovibrionia</taxon>
        <taxon>Desulfovibrionales</taxon>
        <taxon>Desulfovibrionaceae</taxon>
    </lineage>
</organism>
<dbReference type="InterPro" id="IPR011856">
    <property type="entry name" value="tRNA_endonuc-like_dom_sf"/>
</dbReference>
<name>A0AA94PQT4_9BACT</name>
<proteinExistence type="predicted"/>
<comment type="caution">
    <text evidence="1">The sequence shown here is derived from an EMBL/GenBank/DDBJ whole genome shotgun (WGS) entry which is preliminary data.</text>
</comment>
<sequence>MVKVESEKELENFLARTLAGIPNMLVERQVRLGPYGRADILAWTVLDLDGVKTLLGHVIEVKKEDAGLKAIFQLSRYVKGVEVSFIDLKNKNPSVVDDVFVLGSLFCNNVIDTEEVGYLLAQMQNMYIYKYLISMKVGIKAKRWPGWINGIIDHPKGCAIIDINDLLAAEEKSADNINFTAKYYNPFWDICI</sequence>
<gene>
    <name evidence="1" type="ORF">EDC59_101159</name>
</gene>
<dbReference type="Gene3D" id="3.40.1350.10">
    <property type="match status" value="1"/>
</dbReference>
<evidence type="ECO:0000313" key="2">
    <source>
        <dbReference type="Proteomes" id="UP000295506"/>
    </source>
</evidence>
<dbReference type="GO" id="GO:0003676">
    <property type="term" value="F:nucleic acid binding"/>
    <property type="evidence" value="ECO:0007669"/>
    <property type="project" value="InterPro"/>
</dbReference>
<accession>A0AA94PQT4</accession>